<dbReference type="EMBL" id="CAXLJM020000030">
    <property type="protein sequence ID" value="CAL8098738.1"/>
    <property type="molecule type" value="Genomic_DNA"/>
</dbReference>
<protein>
    <submittedName>
        <fullName evidence="2">Uncharacterized protein</fullName>
    </submittedName>
</protein>
<reference evidence="2 3" key="1">
    <citation type="submission" date="2024-08" db="EMBL/GenBank/DDBJ databases">
        <authorList>
            <person name="Cucini C."/>
            <person name="Frati F."/>
        </authorList>
    </citation>
    <scope>NUCLEOTIDE SEQUENCE [LARGE SCALE GENOMIC DNA]</scope>
</reference>
<keyword evidence="1" id="KW-0732">Signal</keyword>
<evidence type="ECO:0000256" key="1">
    <source>
        <dbReference type="SAM" id="SignalP"/>
    </source>
</evidence>
<feature type="signal peptide" evidence="1">
    <location>
        <begin position="1"/>
        <end position="20"/>
    </location>
</feature>
<evidence type="ECO:0000313" key="2">
    <source>
        <dbReference type="EMBL" id="CAL8098738.1"/>
    </source>
</evidence>
<keyword evidence="3" id="KW-1185">Reference proteome</keyword>
<name>A0ABP1QCY9_9HEXA</name>
<organism evidence="2 3">
    <name type="scientific">Orchesella dallaii</name>
    <dbReference type="NCBI Taxonomy" id="48710"/>
    <lineage>
        <taxon>Eukaryota</taxon>
        <taxon>Metazoa</taxon>
        <taxon>Ecdysozoa</taxon>
        <taxon>Arthropoda</taxon>
        <taxon>Hexapoda</taxon>
        <taxon>Collembola</taxon>
        <taxon>Entomobryomorpha</taxon>
        <taxon>Entomobryoidea</taxon>
        <taxon>Orchesellidae</taxon>
        <taxon>Orchesellinae</taxon>
        <taxon>Orchesella</taxon>
    </lineage>
</organism>
<sequence>MKYIFVNVVILCGLLISTRGFNNEADVEDVSCNSCEGSKGTDCGAILERNHMECGDDDNVTYIPECCPKQDLDSIFNGDVPADDSLCVCCKSTRATNSGRSSSLCQGNCYKPFYLNEPDISGPMPPCDPVNYLCKCVMENAVVGCRNEGEYGYLPTCCSKSDIDTSTGGRDEDTEYTCNCCPEQGSPPRKRSEYSCPTGCIDPTPSSGQVGPFLTKLFNF</sequence>
<dbReference type="Proteomes" id="UP001642540">
    <property type="component" value="Unassembled WGS sequence"/>
</dbReference>
<comment type="caution">
    <text evidence="2">The sequence shown here is derived from an EMBL/GenBank/DDBJ whole genome shotgun (WGS) entry which is preliminary data.</text>
</comment>
<proteinExistence type="predicted"/>
<feature type="chain" id="PRO_5047126817" evidence="1">
    <location>
        <begin position="21"/>
        <end position="220"/>
    </location>
</feature>
<evidence type="ECO:0000313" key="3">
    <source>
        <dbReference type="Proteomes" id="UP001642540"/>
    </source>
</evidence>
<gene>
    <name evidence="2" type="ORF">ODALV1_LOCUS10040</name>
</gene>
<accession>A0ABP1QCY9</accession>